<keyword evidence="5" id="KW-1185">Reference proteome</keyword>
<dbReference type="NCBIfam" id="TIGR01682">
    <property type="entry name" value="moaD"/>
    <property type="match status" value="1"/>
</dbReference>
<comment type="caution">
    <text evidence="4">The sequence shown here is derived from an EMBL/GenBank/DDBJ whole genome shotgun (WGS) entry which is preliminary data.</text>
</comment>
<dbReference type="SUPFAM" id="SSF54285">
    <property type="entry name" value="MoaD/ThiS"/>
    <property type="match status" value="1"/>
</dbReference>
<dbReference type="InterPro" id="IPR003749">
    <property type="entry name" value="ThiS/MoaD-like"/>
</dbReference>
<dbReference type="Pfam" id="PF02597">
    <property type="entry name" value="ThiS"/>
    <property type="match status" value="1"/>
</dbReference>
<gene>
    <name evidence="4" type="ORF">JOC48_001430</name>
</gene>
<protein>
    <recommendedName>
        <fullName evidence="3">Molybdopterin synthase sulfur carrier subunit</fullName>
    </recommendedName>
</protein>
<sequence>MSGMITILLFAHLQEEAGKDYLELPLENITVEELKKTLKNDYSFTQMDQIMVAINEEFALSTDIIKQGDTVALIPPVSGG</sequence>
<dbReference type="PANTHER" id="PTHR33359">
    <property type="entry name" value="MOLYBDOPTERIN SYNTHASE SULFUR CARRIER SUBUNIT"/>
    <property type="match status" value="1"/>
</dbReference>
<dbReference type="PANTHER" id="PTHR33359:SF1">
    <property type="entry name" value="MOLYBDOPTERIN SYNTHASE SULFUR CARRIER SUBUNIT"/>
    <property type="match status" value="1"/>
</dbReference>
<comment type="similarity">
    <text evidence="2">Belongs to the MoaD family.</text>
</comment>
<evidence type="ECO:0000313" key="5">
    <source>
        <dbReference type="Proteomes" id="UP001296943"/>
    </source>
</evidence>
<evidence type="ECO:0000313" key="4">
    <source>
        <dbReference type="EMBL" id="MBM7570950.1"/>
    </source>
</evidence>
<reference evidence="4 5" key="1">
    <citation type="submission" date="2021-01" db="EMBL/GenBank/DDBJ databases">
        <title>Genomic Encyclopedia of Type Strains, Phase IV (KMG-IV): sequencing the most valuable type-strain genomes for metagenomic binning, comparative biology and taxonomic classification.</title>
        <authorList>
            <person name="Goeker M."/>
        </authorList>
    </citation>
    <scope>NUCLEOTIDE SEQUENCE [LARGE SCALE GENOMIC DNA]</scope>
    <source>
        <strain evidence="4 5">DSM 23711</strain>
    </source>
</reference>
<dbReference type="CDD" id="cd00754">
    <property type="entry name" value="Ubl_MoaD"/>
    <property type="match status" value="1"/>
</dbReference>
<dbReference type="InterPro" id="IPR044672">
    <property type="entry name" value="MOCS2A"/>
</dbReference>
<dbReference type="Proteomes" id="UP001296943">
    <property type="component" value="Unassembled WGS sequence"/>
</dbReference>
<accession>A0ABS2MYH6</accession>
<organism evidence="4 5">
    <name type="scientific">Aquibacillus albus</name>
    <dbReference type="NCBI Taxonomy" id="1168171"/>
    <lineage>
        <taxon>Bacteria</taxon>
        <taxon>Bacillati</taxon>
        <taxon>Bacillota</taxon>
        <taxon>Bacilli</taxon>
        <taxon>Bacillales</taxon>
        <taxon>Bacillaceae</taxon>
        <taxon>Aquibacillus</taxon>
    </lineage>
</organism>
<dbReference type="Gene3D" id="3.10.20.30">
    <property type="match status" value="1"/>
</dbReference>
<dbReference type="EMBL" id="JAFBDR010000006">
    <property type="protein sequence ID" value="MBM7570950.1"/>
    <property type="molecule type" value="Genomic_DNA"/>
</dbReference>
<evidence type="ECO:0000256" key="1">
    <source>
        <dbReference type="ARBA" id="ARBA00022741"/>
    </source>
</evidence>
<dbReference type="InterPro" id="IPR012675">
    <property type="entry name" value="Beta-grasp_dom_sf"/>
</dbReference>
<dbReference type="InterPro" id="IPR016155">
    <property type="entry name" value="Mopterin_synth/thiamin_S_b"/>
</dbReference>
<name>A0ABS2MYH6_9BACI</name>
<keyword evidence="1" id="KW-0547">Nucleotide-binding</keyword>
<proteinExistence type="inferred from homology"/>
<evidence type="ECO:0000256" key="2">
    <source>
        <dbReference type="ARBA" id="ARBA00024200"/>
    </source>
</evidence>
<evidence type="ECO:0000256" key="3">
    <source>
        <dbReference type="ARBA" id="ARBA00024247"/>
    </source>
</evidence>